<proteinExistence type="predicted"/>
<feature type="transmembrane region" description="Helical" evidence="1">
    <location>
        <begin position="6"/>
        <end position="22"/>
    </location>
</feature>
<dbReference type="OrthoDB" id="1273728at2"/>
<dbReference type="RefSeq" id="WP_072997728.1">
    <property type="nucleotide sequence ID" value="NZ_FRAM01000002.1"/>
</dbReference>
<evidence type="ECO:0000256" key="1">
    <source>
        <dbReference type="SAM" id="Phobius"/>
    </source>
</evidence>
<dbReference type="AlphaFoldDB" id="A0A1M6RW82"/>
<gene>
    <name evidence="2" type="ORF">SAMN05444371_2108</name>
</gene>
<dbReference type="EMBL" id="FRAM01000002">
    <property type="protein sequence ID" value="SHK36736.1"/>
    <property type="molecule type" value="Genomic_DNA"/>
</dbReference>
<organism evidence="2 3">
    <name type="scientific">Epilithonimonas mollis</name>
    <dbReference type="NCBI Taxonomy" id="216903"/>
    <lineage>
        <taxon>Bacteria</taxon>
        <taxon>Pseudomonadati</taxon>
        <taxon>Bacteroidota</taxon>
        <taxon>Flavobacteriia</taxon>
        <taxon>Flavobacteriales</taxon>
        <taxon>Weeksellaceae</taxon>
        <taxon>Chryseobacterium group</taxon>
        <taxon>Epilithonimonas</taxon>
    </lineage>
</organism>
<evidence type="ECO:0000313" key="2">
    <source>
        <dbReference type="EMBL" id="SHK36736.1"/>
    </source>
</evidence>
<name>A0A1M6RW82_9FLAO</name>
<evidence type="ECO:0000313" key="3">
    <source>
        <dbReference type="Proteomes" id="UP000184498"/>
    </source>
</evidence>
<accession>A0A1M6RW82</accession>
<sequence>MAYLLFYSISAIFIFVITYIWDKKNKSIGDASTYVEKLAAFNGDFDYRYDGFYVKIKDSRRFIEWNSIIRIITKKQKVVRKIDTVYYSD</sequence>
<keyword evidence="1" id="KW-1133">Transmembrane helix</keyword>
<keyword evidence="1" id="KW-0472">Membrane</keyword>
<protein>
    <submittedName>
        <fullName evidence="2">Uncharacterized protein</fullName>
    </submittedName>
</protein>
<keyword evidence="1" id="KW-0812">Transmembrane</keyword>
<dbReference type="STRING" id="216903.SAMN05444371_2108"/>
<reference evidence="3" key="1">
    <citation type="submission" date="2016-11" db="EMBL/GenBank/DDBJ databases">
        <authorList>
            <person name="Varghese N."/>
            <person name="Submissions S."/>
        </authorList>
    </citation>
    <scope>NUCLEOTIDE SEQUENCE [LARGE SCALE GENOMIC DNA]</scope>
    <source>
        <strain evidence="3">DSM 18016</strain>
    </source>
</reference>
<dbReference type="Proteomes" id="UP000184498">
    <property type="component" value="Unassembled WGS sequence"/>
</dbReference>
<keyword evidence="3" id="KW-1185">Reference proteome</keyword>